<dbReference type="Pfam" id="PF00069">
    <property type="entry name" value="Pkinase"/>
    <property type="match status" value="1"/>
</dbReference>
<name>A0A413FB06_9FIRM</name>
<sequence length="671" mass="75693">MEMYRCVNCMQEVAKGERFCSHCGFDMERYVQPPNVLRKDTILCGRYLIGRVMGHGGFGVTYVGYDLKLEVKVAVKEYFPSGLGSRSNAQSNRIQWGFSNTEYQNWLEGVEQFLSEARKMAKLDEVPGIVRVRDSFQENQTAYIIMDFAEGIPLKQYLNQYGCLDYRACTALLLPLMDSLEAMHAKGLIHRDISPDNVMVQTTDAQMKAKLLDFGAARDIGRRRSGKSESIVKDGYSAPEQYMEDGEIGTWTDVYAMAAVIYSCLTGKRIPAAPERMMKPAPLDMEGIRNKKVRGILEQALCIRAEERIRTMKQFRAALAGAVPGRNRLAKGLLAAAAAFAICAAGVGVYAVKPWLPSVERLGTGNANLLCNAGFAQKIGEHMYYIDGDWNLHVSPYDRVDDRLIVDSEAAYINLSSDKVYFLHDNAENPEEPDSIMEMDFDGTNVRTVCSAGYYNDLQYVRYSDGKEMLYYLKGENEGDGLSYTLCRYDLKTGKEEELLKEKAVWYNLDGKYIYYTVLYPEGQGNAIALKRAYLDGKNSKVLNDKDFMVVGFIEEGKIYMVSFTKEQLVVCDLDGRLVESPMKEYAEQMNGDSLSYGNGWIYYSPEDSGEIHRIRTDGTGDSVIYSGDRVVNMSYADVNWLWFMTQKTGGLLQTYLLYCDGSNLIQLEDQ</sequence>
<evidence type="ECO:0000313" key="7">
    <source>
        <dbReference type="Proteomes" id="UP000283880"/>
    </source>
</evidence>
<dbReference type="GO" id="GO:0004674">
    <property type="term" value="F:protein serine/threonine kinase activity"/>
    <property type="evidence" value="ECO:0007669"/>
    <property type="project" value="TreeGrafter"/>
</dbReference>
<dbReference type="Gene3D" id="1.10.510.10">
    <property type="entry name" value="Transferase(Phosphotransferase) domain 1"/>
    <property type="match status" value="1"/>
</dbReference>
<dbReference type="PANTHER" id="PTHR43289:SF34">
    <property type="entry name" value="SERINE_THREONINE-PROTEIN KINASE YBDM-RELATED"/>
    <property type="match status" value="1"/>
</dbReference>
<accession>A0A413FB06</accession>
<dbReference type="CDD" id="cd14014">
    <property type="entry name" value="STKc_PknB_like"/>
    <property type="match status" value="1"/>
</dbReference>
<dbReference type="Gene3D" id="3.30.200.20">
    <property type="entry name" value="Phosphorylase Kinase, domain 1"/>
    <property type="match status" value="1"/>
</dbReference>
<reference evidence="6 7" key="1">
    <citation type="submission" date="2018-08" db="EMBL/GenBank/DDBJ databases">
        <title>A genome reference for cultivated species of the human gut microbiota.</title>
        <authorList>
            <person name="Zou Y."/>
            <person name="Xue W."/>
            <person name="Luo G."/>
        </authorList>
    </citation>
    <scope>NUCLEOTIDE SEQUENCE [LARGE SCALE GENOMIC DNA]</scope>
    <source>
        <strain evidence="6 7">AF04-15</strain>
    </source>
</reference>
<proteinExistence type="predicted"/>
<evidence type="ECO:0000256" key="4">
    <source>
        <dbReference type="ARBA" id="ARBA00022840"/>
    </source>
</evidence>
<evidence type="ECO:0000313" key="6">
    <source>
        <dbReference type="EMBL" id="RGX26022.1"/>
    </source>
</evidence>
<dbReference type="Pfam" id="PF16472">
    <property type="entry name" value="DUF5050"/>
    <property type="match status" value="1"/>
</dbReference>
<dbReference type="GO" id="GO:0005524">
    <property type="term" value="F:ATP binding"/>
    <property type="evidence" value="ECO:0007669"/>
    <property type="project" value="UniProtKB-KW"/>
</dbReference>
<evidence type="ECO:0000259" key="5">
    <source>
        <dbReference type="PROSITE" id="PS50011"/>
    </source>
</evidence>
<evidence type="ECO:0000256" key="2">
    <source>
        <dbReference type="ARBA" id="ARBA00022741"/>
    </source>
</evidence>
<dbReference type="PROSITE" id="PS00109">
    <property type="entry name" value="PROTEIN_KINASE_TYR"/>
    <property type="match status" value="1"/>
</dbReference>
<evidence type="ECO:0000256" key="1">
    <source>
        <dbReference type="ARBA" id="ARBA00022679"/>
    </source>
</evidence>
<keyword evidence="1" id="KW-0808">Transferase</keyword>
<dbReference type="PANTHER" id="PTHR43289">
    <property type="entry name" value="MITOGEN-ACTIVATED PROTEIN KINASE KINASE KINASE 20-RELATED"/>
    <property type="match status" value="1"/>
</dbReference>
<feature type="domain" description="Protein kinase" evidence="5">
    <location>
        <begin position="47"/>
        <end position="320"/>
    </location>
</feature>
<comment type="caution">
    <text evidence="6">The sequence shown here is derived from an EMBL/GenBank/DDBJ whole genome shotgun (WGS) entry which is preliminary data.</text>
</comment>
<dbReference type="Gene3D" id="2.120.10.30">
    <property type="entry name" value="TolB, C-terminal domain"/>
    <property type="match status" value="1"/>
</dbReference>
<dbReference type="Proteomes" id="UP000283880">
    <property type="component" value="Unassembled WGS sequence"/>
</dbReference>
<keyword evidence="3" id="KW-0418">Kinase</keyword>
<organism evidence="6 7">
    <name type="scientific">Enterocloster asparagiformis</name>
    <dbReference type="NCBI Taxonomy" id="333367"/>
    <lineage>
        <taxon>Bacteria</taxon>
        <taxon>Bacillati</taxon>
        <taxon>Bacillota</taxon>
        <taxon>Clostridia</taxon>
        <taxon>Lachnospirales</taxon>
        <taxon>Lachnospiraceae</taxon>
        <taxon>Enterocloster</taxon>
    </lineage>
</organism>
<evidence type="ECO:0000256" key="3">
    <source>
        <dbReference type="ARBA" id="ARBA00022777"/>
    </source>
</evidence>
<dbReference type="OrthoDB" id="9788659at2"/>
<dbReference type="SUPFAM" id="SSF56112">
    <property type="entry name" value="Protein kinase-like (PK-like)"/>
    <property type="match status" value="1"/>
</dbReference>
<dbReference type="InterPro" id="IPR032485">
    <property type="entry name" value="LRP1-like_beta_prop"/>
</dbReference>
<dbReference type="InterPro" id="IPR011042">
    <property type="entry name" value="6-blade_b-propeller_TolB-like"/>
</dbReference>
<dbReference type="RefSeq" id="WP_117777758.1">
    <property type="nucleotide sequence ID" value="NZ_BAABXR010000001.1"/>
</dbReference>
<dbReference type="AlphaFoldDB" id="A0A413FB06"/>
<dbReference type="PROSITE" id="PS50011">
    <property type="entry name" value="PROTEIN_KINASE_DOM"/>
    <property type="match status" value="1"/>
</dbReference>
<keyword evidence="4" id="KW-0067">ATP-binding</keyword>
<protein>
    <submittedName>
        <fullName evidence="6">DUF5050 domain-containing protein</fullName>
    </submittedName>
</protein>
<dbReference type="InterPro" id="IPR000719">
    <property type="entry name" value="Prot_kinase_dom"/>
</dbReference>
<keyword evidence="2" id="KW-0547">Nucleotide-binding</keyword>
<dbReference type="SUPFAM" id="SSF69304">
    <property type="entry name" value="Tricorn protease N-terminal domain"/>
    <property type="match status" value="1"/>
</dbReference>
<dbReference type="InterPro" id="IPR011009">
    <property type="entry name" value="Kinase-like_dom_sf"/>
</dbReference>
<dbReference type="InterPro" id="IPR008266">
    <property type="entry name" value="Tyr_kinase_AS"/>
</dbReference>
<dbReference type="EMBL" id="QSBM01000017">
    <property type="protein sequence ID" value="RGX26022.1"/>
    <property type="molecule type" value="Genomic_DNA"/>
</dbReference>
<gene>
    <name evidence="6" type="ORF">DWV29_20135</name>
</gene>